<name>A0A644W6I5_9ZZZZ</name>
<evidence type="ECO:0000313" key="2">
    <source>
        <dbReference type="EMBL" id="MPL99385.1"/>
    </source>
</evidence>
<feature type="domain" description="Fibrobacter succinogenes major paralogous" evidence="1">
    <location>
        <begin position="38"/>
        <end position="220"/>
    </location>
</feature>
<comment type="caution">
    <text evidence="2">The sequence shown here is derived from an EMBL/GenBank/DDBJ whole genome shotgun (WGS) entry which is preliminary data.</text>
</comment>
<evidence type="ECO:0000259" key="1">
    <source>
        <dbReference type="Pfam" id="PF09603"/>
    </source>
</evidence>
<accession>A0A644W6I5</accession>
<dbReference type="InterPro" id="IPR011871">
    <property type="entry name" value="Fib_succ_major"/>
</dbReference>
<sequence>MKRLIKFSFQLFFVSALAMATSCGGGKTGNGGSKSKSVVIGEQEWMVENLNVTVFRDGSEIEYIEYEDDWNDVHKEKSPAFCYYEFNEENEKISGKLYNWYAVSDPRGICPDGWRVPTDADWQQLIEFLGGAESAYDKMKSTSGWDNDDNGTNESGFNAKPSGIVDIVGQSGLKGVGTIWWASDPVGIKNAATRLIYPGYRYIYTDALSRGQGHSVRCIKEKS</sequence>
<gene>
    <name evidence="2" type="ORF">SDC9_45603</name>
</gene>
<dbReference type="PROSITE" id="PS51257">
    <property type="entry name" value="PROKAR_LIPOPROTEIN"/>
    <property type="match status" value="1"/>
</dbReference>
<organism evidence="2">
    <name type="scientific">bioreactor metagenome</name>
    <dbReference type="NCBI Taxonomy" id="1076179"/>
    <lineage>
        <taxon>unclassified sequences</taxon>
        <taxon>metagenomes</taxon>
        <taxon>ecological metagenomes</taxon>
    </lineage>
</organism>
<proteinExistence type="predicted"/>
<reference evidence="2" key="1">
    <citation type="submission" date="2019-08" db="EMBL/GenBank/DDBJ databases">
        <authorList>
            <person name="Kucharzyk K."/>
            <person name="Murdoch R.W."/>
            <person name="Higgins S."/>
            <person name="Loffler F."/>
        </authorList>
    </citation>
    <scope>NUCLEOTIDE SEQUENCE</scope>
</reference>
<dbReference type="Pfam" id="PF09603">
    <property type="entry name" value="Fib_succ_major"/>
    <property type="match status" value="1"/>
</dbReference>
<protein>
    <recommendedName>
        <fullName evidence="1">Fibrobacter succinogenes major paralogous domain-containing protein</fullName>
    </recommendedName>
</protein>
<dbReference type="EMBL" id="VSSQ01000663">
    <property type="protein sequence ID" value="MPL99385.1"/>
    <property type="molecule type" value="Genomic_DNA"/>
</dbReference>
<dbReference type="AlphaFoldDB" id="A0A644W6I5"/>
<dbReference type="NCBIfam" id="TIGR02145">
    <property type="entry name" value="Fib_succ_major"/>
    <property type="match status" value="1"/>
</dbReference>